<dbReference type="RefSeq" id="WP_280653836.1">
    <property type="nucleotide sequence ID" value="NZ_JANQDH010000034.1"/>
</dbReference>
<protein>
    <submittedName>
        <fullName evidence="2">DUF2141 domain-containing protein</fullName>
    </submittedName>
</protein>
<feature type="chain" id="PRO_5041432604" evidence="1">
    <location>
        <begin position="27"/>
        <end position="157"/>
    </location>
</feature>
<dbReference type="Proteomes" id="UP001159387">
    <property type="component" value="Unassembled WGS sequence"/>
</dbReference>
<dbReference type="Pfam" id="PF09912">
    <property type="entry name" value="DUF2141"/>
    <property type="match status" value="1"/>
</dbReference>
<sequence>MLSINRFSCLLLTSLLALSFGRAVNAKSTATLTVVVNGISNQKGMICMGVYSRSQGFPMNTKDVTTSACVKAKGGSLTHTFSGLLPGNYAVAIIDDQNGDRRLNTDFLGIPKEGFGISKNPTVSMVTGAPKFYDASFLLLSHQNTTINILMKYSLDS</sequence>
<dbReference type="InterPro" id="IPR018673">
    <property type="entry name" value="DUF2141"/>
</dbReference>
<feature type="signal peptide" evidence="1">
    <location>
        <begin position="1"/>
        <end position="26"/>
    </location>
</feature>
<evidence type="ECO:0000256" key="1">
    <source>
        <dbReference type="SAM" id="SignalP"/>
    </source>
</evidence>
<organism evidence="2 3">
    <name type="scientific">Chrysosporum bergii ANA360D</name>
    <dbReference type="NCBI Taxonomy" id="617107"/>
    <lineage>
        <taxon>Bacteria</taxon>
        <taxon>Bacillati</taxon>
        <taxon>Cyanobacteriota</taxon>
        <taxon>Cyanophyceae</taxon>
        <taxon>Nostocales</taxon>
        <taxon>Nodulariaceae</taxon>
        <taxon>Chrysosporum</taxon>
    </lineage>
</organism>
<evidence type="ECO:0000313" key="2">
    <source>
        <dbReference type="EMBL" id="MDH6059824.1"/>
    </source>
</evidence>
<keyword evidence="3" id="KW-1185">Reference proteome</keyword>
<accession>A0AA43GQL3</accession>
<gene>
    <name evidence="2" type="ORF">NWP17_05125</name>
</gene>
<dbReference type="AlphaFoldDB" id="A0AA43GQL3"/>
<dbReference type="EMBL" id="JANQDH010000034">
    <property type="protein sequence ID" value="MDH6059824.1"/>
    <property type="molecule type" value="Genomic_DNA"/>
</dbReference>
<proteinExistence type="predicted"/>
<keyword evidence="1" id="KW-0732">Signal</keyword>
<reference evidence="2 3" key="1">
    <citation type="journal article" date="2023" name="J. Phycol.">
        <title>Chrysosporum ovalisporum is synonymous with the true-branching cyanobacterium Umezakia natans (Nostocales/Aphanizomenonaceae).</title>
        <authorList>
            <person name="McGregor G.B."/>
            <person name="Sendall B.C."/>
            <person name="Niiyama Y."/>
            <person name="Tuji A."/>
            <person name="Willis A."/>
        </authorList>
    </citation>
    <scope>NUCLEOTIDE SEQUENCE [LARGE SCALE GENOMIC DNA]</scope>
    <source>
        <strain evidence="2 3">ANA360D</strain>
    </source>
</reference>
<comment type="caution">
    <text evidence="2">The sequence shown here is derived from an EMBL/GenBank/DDBJ whole genome shotgun (WGS) entry which is preliminary data.</text>
</comment>
<evidence type="ECO:0000313" key="3">
    <source>
        <dbReference type="Proteomes" id="UP001159387"/>
    </source>
</evidence>
<name>A0AA43GQL3_9CYAN</name>